<evidence type="ECO:0000256" key="10">
    <source>
        <dbReference type="ARBA" id="ARBA00023012"/>
    </source>
</evidence>
<dbReference type="GO" id="GO:0005886">
    <property type="term" value="C:plasma membrane"/>
    <property type="evidence" value="ECO:0007669"/>
    <property type="project" value="UniProtKB-SubCell"/>
</dbReference>
<dbReference type="CDD" id="cd18774">
    <property type="entry name" value="PDC2_HK_sensor"/>
    <property type="match status" value="1"/>
</dbReference>
<dbReference type="CDD" id="cd00130">
    <property type="entry name" value="PAS"/>
    <property type="match status" value="1"/>
</dbReference>
<sequence length="802" mass="87377">MTYWSGPMRSIARPTYMRRPITFPTNLRSRLAGAVGVLVLGATMLAGPLAVDVAEHDLRAVLGAQQYASLSGAAAFLDDLLEARLRQMAALAAAMPLEARHDPRRLQAWLAIRTADVGDEFVNIAAFARNGELAASGTSMPTAQPLTATGRPYFEETLLRGRGIVSDPFQSRLSGANMVLVTAPVFDDHGEIVYVLTGRIDLQHARFLRQVDALRPGSTGYLFLMSADGTLIDSPARERQTAPPADQPGLARALHGFEGWLIGGDRAGPAIVTYKRLATTGWILGARYPEEEAFAPLARVRRTVLVVAGILALVAGLLAWWLVRRGLRPLAELRRNVAAVRHEGVDSAVLALARDDEVGELGRAFHDLVQARGRAAARMRAIADNVPAVIAYVDRDERFEFTNAGFDRMIGSAPDVFIGRTVREALGEAGYARLEPLIRAALRGEHGHVEDVRSDDARRHQMIDTIPDIDADGRVVGFFVMAMDISERKEAELAQAASEQRLRLIADNLPVLICYIDRNHRMGFGNATFQAWLGLEPVRLPGMHLQDVLGKPAYDAARPRLKQAFEGVGATFEMPLQAQGRHRILEWTFVPDVQAQGRVNVAVAGVYALAHDMTRVKEAESRLVQMARFDSLTGIANRRLFGELLGQALERVRRQRQVMGLAYLDIDHFKAINDTWGHGVGDEVLKEFAQRLAACVRVTDTPARLAGDEFVVLLEDVKGVDEAERIGAKIVDAIRKSIATGAGPLDVTASVGIALVHGMDGPLPTQDQVLGWADTALYAAKHGGRNRCVVRVAEEAAGVSMK</sequence>
<keyword evidence="10" id="KW-0902">Two-component regulatory system</keyword>
<evidence type="ECO:0000256" key="4">
    <source>
        <dbReference type="ARBA" id="ARBA00022679"/>
    </source>
</evidence>
<dbReference type="PROSITE" id="PS50112">
    <property type="entry name" value="PAS"/>
    <property type="match status" value="1"/>
</dbReference>
<keyword evidence="4" id="KW-0808">Transferase</keyword>
<evidence type="ECO:0000256" key="1">
    <source>
        <dbReference type="ARBA" id="ARBA00004651"/>
    </source>
</evidence>
<dbReference type="NCBIfam" id="TIGR00254">
    <property type="entry name" value="GGDEF"/>
    <property type="match status" value="1"/>
</dbReference>
<dbReference type="FunFam" id="3.30.70.270:FF:000001">
    <property type="entry name" value="Diguanylate cyclase domain protein"/>
    <property type="match status" value="1"/>
</dbReference>
<dbReference type="GO" id="GO:0005524">
    <property type="term" value="F:ATP binding"/>
    <property type="evidence" value="ECO:0007669"/>
    <property type="project" value="UniProtKB-KW"/>
</dbReference>
<dbReference type="Pfam" id="PF08448">
    <property type="entry name" value="PAS_4"/>
    <property type="match status" value="2"/>
</dbReference>
<dbReference type="InterPro" id="IPR029787">
    <property type="entry name" value="Nucleotide_cyclase"/>
</dbReference>
<dbReference type="PROSITE" id="PS50885">
    <property type="entry name" value="HAMP"/>
    <property type="match status" value="1"/>
</dbReference>
<evidence type="ECO:0000256" key="7">
    <source>
        <dbReference type="ARBA" id="ARBA00022777"/>
    </source>
</evidence>
<evidence type="ECO:0000256" key="9">
    <source>
        <dbReference type="ARBA" id="ARBA00022989"/>
    </source>
</evidence>
<keyword evidence="11 12" id="KW-0472">Membrane</keyword>
<evidence type="ECO:0000259" key="13">
    <source>
        <dbReference type="PROSITE" id="PS50112"/>
    </source>
</evidence>
<dbReference type="SUPFAM" id="SSF55785">
    <property type="entry name" value="PYP-like sensor domain (PAS domain)"/>
    <property type="match status" value="2"/>
</dbReference>
<keyword evidence="2" id="KW-1003">Cell membrane</keyword>
<evidence type="ECO:0000259" key="16">
    <source>
        <dbReference type="PROSITE" id="PS50887"/>
    </source>
</evidence>
<dbReference type="PANTHER" id="PTHR44757:SF2">
    <property type="entry name" value="BIOFILM ARCHITECTURE MAINTENANCE PROTEIN MBAA"/>
    <property type="match status" value="1"/>
</dbReference>
<dbReference type="GO" id="GO:0000160">
    <property type="term" value="P:phosphorelay signal transduction system"/>
    <property type="evidence" value="ECO:0007669"/>
    <property type="project" value="UniProtKB-KW"/>
</dbReference>
<protein>
    <submittedName>
        <fullName evidence="17">Diguanylate cyclase</fullName>
    </submittedName>
</protein>
<dbReference type="Gene3D" id="6.10.340.10">
    <property type="match status" value="1"/>
</dbReference>
<reference evidence="17 18" key="1">
    <citation type="submission" date="2019-12" db="EMBL/GenBank/DDBJ databases">
        <authorList>
            <person name="Li C."/>
            <person name="Zhao J."/>
        </authorList>
    </citation>
    <scope>NUCLEOTIDE SEQUENCE [LARGE SCALE GENOMIC DNA]</scope>
    <source>
        <strain evidence="17 18">NEAU-DD11</strain>
    </source>
</reference>
<name>A0A7X3FWR9_9BURK</name>
<dbReference type="SUPFAM" id="SSF103190">
    <property type="entry name" value="Sensory domain-like"/>
    <property type="match status" value="1"/>
</dbReference>
<gene>
    <name evidence="17" type="ORF">GPY61_05595</name>
</gene>
<feature type="domain" description="PAS" evidence="13">
    <location>
        <begin position="375"/>
        <end position="445"/>
    </location>
</feature>
<dbReference type="InterPro" id="IPR000014">
    <property type="entry name" value="PAS"/>
</dbReference>
<evidence type="ECO:0000256" key="8">
    <source>
        <dbReference type="ARBA" id="ARBA00022840"/>
    </source>
</evidence>
<dbReference type="CDD" id="cd18773">
    <property type="entry name" value="PDC1_HK_sensor"/>
    <property type="match status" value="1"/>
</dbReference>
<dbReference type="PROSITE" id="PS50113">
    <property type="entry name" value="PAC"/>
    <property type="match status" value="1"/>
</dbReference>
<dbReference type="SMART" id="SM00091">
    <property type="entry name" value="PAS"/>
    <property type="match status" value="2"/>
</dbReference>
<evidence type="ECO:0000256" key="6">
    <source>
        <dbReference type="ARBA" id="ARBA00022741"/>
    </source>
</evidence>
<dbReference type="InterPro" id="IPR033479">
    <property type="entry name" value="dCache_1"/>
</dbReference>
<dbReference type="Pfam" id="PF00990">
    <property type="entry name" value="GGDEF"/>
    <property type="match status" value="1"/>
</dbReference>
<dbReference type="NCBIfam" id="TIGR00229">
    <property type="entry name" value="sensory_box"/>
    <property type="match status" value="2"/>
</dbReference>
<evidence type="ECO:0000259" key="14">
    <source>
        <dbReference type="PROSITE" id="PS50113"/>
    </source>
</evidence>
<keyword evidence="7" id="KW-0418">Kinase</keyword>
<organism evidence="17 18">
    <name type="scientific">Massilia cellulosiltytica</name>
    <dbReference type="NCBI Taxonomy" id="2683234"/>
    <lineage>
        <taxon>Bacteria</taxon>
        <taxon>Pseudomonadati</taxon>
        <taxon>Pseudomonadota</taxon>
        <taxon>Betaproteobacteria</taxon>
        <taxon>Burkholderiales</taxon>
        <taxon>Oxalobacteraceae</taxon>
        <taxon>Telluria group</taxon>
        <taxon>Massilia</taxon>
    </lineage>
</organism>
<evidence type="ECO:0000256" key="5">
    <source>
        <dbReference type="ARBA" id="ARBA00022692"/>
    </source>
</evidence>
<dbReference type="Proteomes" id="UP000443353">
    <property type="component" value="Unassembled WGS sequence"/>
</dbReference>
<evidence type="ECO:0000313" key="17">
    <source>
        <dbReference type="EMBL" id="MVW59396.1"/>
    </source>
</evidence>
<feature type="transmembrane region" description="Helical" evidence="12">
    <location>
        <begin position="304"/>
        <end position="323"/>
    </location>
</feature>
<dbReference type="Gene3D" id="3.30.450.20">
    <property type="entry name" value="PAS domain"/>
    <property type="match status" value="3"/>
</dbReference>
<keyword evidence="18" id="KW-1185">Reference proteome</keyword>
<dbReference type="InterPro" id="IPR000160">
    <property type="entry name" value="GGDEF_dom"/>
</dbReference>
<evidence type="ECO:0000259" key="15">
    <source>
        <dbReference type="PROSITE" id="PS50885"/>
    </source>
</evidence>
<evidence type="ECO:0000256" key="11">
    <source>
        <dbReference type="ARBA" id="ARBA00023136"/>
    </source>
</evidence>
<dbReference type="EMBL" id="WSES01000002">
    <property type="protein sequence ID" value="MVW59396.1"/>
    <property type="molecule type" value="Genomic_DNA"/>
</dbReference>
<keyword evidence="6" id="KW-0547">Nucleotide-binding</keyword>
<dbReference type="Gene3D" id="3.30.70.270">
    <property type="match status" value="1"/>
</dbReference>
<dbReference type="InterPro" id="IPR052155">
    <property type="entry name" value="Biofilm_reg_signaling"/>
</dbReference>
<keyword evidence="3" id="KW-0597">Phosphoprotein</keyword>
<dbReference type="PANTHER" id="PTHR44757">
    <property type="entry name" value="DIGUANYLATE CYCLASE DGCP"/>
    <property type="match status" value="1"/>
</dbReference>
<dbReference type="InterPro" id="IPR035965">
    <property type="entry name" value="PAS-like_dom_sf"/>
</dbReference>
<dbReference type="PROSITE" id="PS50887">
    <property type="entry name" value="GGDEF"/>
    <property type="match status" value="1"/>
</dbReference>
<dbReference type="CDD" id="cd01949">
    <property type="entry name" value="GGDEF"/>
    <property type="match status" value="1"/>
</dbReference>
<dbReference type="InterPro" id="IPR043128">
    <property type="entry name" value="Rev_trsase/Diguanyl_cyclase"/>
</dbReference>
<evidence type="ECO:0000256" key="3">
    <source>
        <dbReference type="ARBA" id="ARBA00022553"/>
    </source>
</evidence>
<dbReference type="InterPro" id="IPR029151">
    <property type="entry name" value="Sensor-like_sf"/>
</dbReference>
<proteinExistence type="predicted"/>
<dbReference type="SUPFAM" id="SSF55073">
    <property type="entry name" value="Nucleotide cyclase"/>
    <property type="match status" value="1"/>
</dbReference>
<evidence type="ECO:0000256" key="12">
    <source>
        <dbReference type="SAM" id="Phobius"/>
    </source>
</evidence>
<feature type="domain" description="PAC" evidence="14">
    <location>
        <begin position="445"/>
        <end position="497"/>
    </location>
</feature>
<accession>A0A7X3FWR9</accession>
<dbReference type="InterPro" id="IPR003660">
    <property type="entry name" value="HAMP_dom"/>
</dbReference>
<dbReference type="AlphaFoldDB" id="A0A7X3FWR9"/>
<feature type="domain" description="GGDEF" evidence="16">
    <location>
        <begin position="657"/>
        <end position="793"/>
    </location>
</feature>
<dbReference type="Pfam" id="PF02743">
    <property type="entry name" value="dCache_1"/>
    <property type="match status" value="1"/>
</dbReference>
<dbReference type="InterPro" id="IPR013656">
    <property type="entry name" value="PAS_4"/>
</dbReference>
<keyword evidence="5 12" id="KW-0812">Transmembrane</keyword>
<evidence type="ECO:0000313" key="18">
    <source>
        <dbReference type="Proteomes" id="UP000443353"/>
    </source>
</evidence>
<comment type="caution">
    <text evidence="17">The sequence shown here is derived from an EMBL/GenBank/DDBJ whole genome shotgun (WGS) entry which is preliminary data.</text>
</comment>
<keyword evidence="9 12" id="KW-1133">Transmembrane helix</keyword>
<evidence type="ECO:0000256" key="2">
    <source>
        <dbReference type="ARBA" id="ARBA00022475"/>
    </source>
</evidence>
<feature type="domain" description="HAMP" evidence="15">
    <location>
        <begin position="324"/>
        <end position="377"/>
    </location>
</feature>
<dbReference type="GO" id="GO:0016301">
    <property type="term" value="F:kinase activity"/>
    <property type="evidence" value="ECO:0007669"/>
    <property type="project" value="UniProtKB-KW"/>
</dbReference>
<dbReference type="InterPro" id="IPR000700">
    <property type="entry name" value="PAS-assoc_C"/>
</dbReference>
<dbReference type="SMART" id="SM00267">
    <property type="entry name" value="GGDEF"/>
    <property type="match status" value="1"/>
</dbReference>
<dbReference type="Pfam" id="PF00672">
    <property type="entry name" value="HAMP"/>
    <property type="match status" value="1"/>
</dbReference>
<keyword evidence="8" id="KW-0067">ATP-binding</keyword>
<comment type="subcellular location">
    <subcellularLocation>
        <location evidence="1">Cell membrane</location>
        <topology evidence="1">Multi-pass membrane protein</topology>
    </subcellularLocation>
</comment>